<dbReference type="Gene3D" id="3.20.20.80">
    <property type="entry name" value="Glycosidases"/>
    <property type="match status" value="1"/>
</dbReference>
<dbReference type="EMBL" id="CAJNDS010002091">
    <property type="protein sequence ID" value="CAE7320399.1"/>
    <property type="molecule type" value="Genomic_DNA"/>
</dbReference>
<sequence>MTCIALLLLLWLPNLQLSGALRRKPQGKSSVFVHLFEWSWGDVARECEDWLGPKGFSAVQVSPPTEHIQGNQWWTRYQPVTYNLTSRSGDEAAFASMVKRCKKAGVQVYVDAVLNHCAASKGKSIAGNAFGGRRTPIYSPEDFHHLPFDVTGNCGVNNFADAHNVQYCDLQGLPDLCTECEGVQNKIAAYLSHLVKLGVTGVRLDAAKHIPKADLTKIFDKVQDGNKLLKYAEISKATTTDVVTEESYVDLVDVIEFNYSPQLDQGIVETGRMSNLESLGGSADLVPGSSAIVFVDNHDTQRSKDSNVAKLTYKSGRLYQLASAFMLAHPYGYPQIMSSFHFSEYDQGPPTASVHKEDGDLRCGEFQPWVCEHRWPGIANMVAWRRTAADNPVTHFTALSEDTVSFCRGRVACVAFNRQESDEWVVNLVVPLEPGDYCDVASSDGIGCPVIKVDSSKTAKLTVPAQGFVAIHVGARKKTPPKEDDDLGEARRDCPASRALQIQFAFRFSFARAPKKVHSQSAPLGTTAALFFLHIVATY</sequence>
<comment type="catalytic activity">
    <reaction evidence="1 11">
        <text>Endohydrolysis of (1-&gt;4)-alpha-D-glucosidic linkages in polysaccharides containing three or more (1-&gt;4)-alpha-linked D-glucose units.</text>
        <dbReference type="EC" id="3.2.1.1"/>
    </reaction>
</comment>
<dbReference type="SMART" id="SM00642">
    <property type="entry name" value="Aamy"/>
    <property type="match status" value="1"/>
</dbReference>
<dbReference type="Gene3D" id="2.60.40.1180">
    <property type="entry name" value="Golgi alpha-mannosidase II"/>
    <property type="match status" value="1"/>
</dbReference>
<evidence type="ECO:0000259" key="13">
    <source>
        <dbReference type="SMART" id="SM00632"/>
    </source>
</evidence>
<name>A0A812NYB9_9DINO</name>
<dbReference type="PRINTS" id="PR00110">
    <property type="entry name" value="ALPHAAMYLASE"/>
</dbReference>
<dbReference type="SUPFAM" id="SSF51445">
    <property type="entry name" value="(Trans)glycosidases"/>
    <property type="match status" value="1"/>
</dbReference>
<evidence type="ECO:0000256" key="8">
    <source>
        <dbReference type="ARBA" id="ARBA00023277"/>
    </source>
</evidence>
<dbReference type="InterPro" id="IPR013780">
    <property type="entry name" value="Glyco_hydro_b"/>
</dbReference>
<evidence type="ECO:0000313" key="15">
    <source>
        <dbReference type="EMBL" id="CAE7320399.1"/>
    </source>
</evidence>
<dbReference type="Pfam" id="PF00128">
    <property type="entry name" value="Alpha-amylase"/>
    <property type="match status" value="1"/>
</dbReference>
<evidence type="ECO:0000256" key="6">
    <source>
        <dbReference type="ARBA" id="ARBA00022801"/>
    </source>
</evidence>
<evidence type="ECO:0000256" key="2">
    <source>
        <dbReference type="ARBA" id="ARBA00001913"/>
    </source>
</evidence>
<organism evidence="15 16">
    <name type="scientific">Symbiodinium natans</name>
    <dbReference type="NCBI Taxonomy" id="878477"/>
    <lineage>
        <taxon>Eukaryota</taxon>
        <taxon>Sar</taxon>
        <taxon>Alveolata</taxon>
        <taxon>Dinophyceae</taxon>
        <taxon>Suessiales</taxon>
        <taxon>Symbiodiniaceae</taxon>
        <taxon>Symbiodinium</taxon>
    </lineage>
</organism>
<dbReference type="OrthoDB" id="550577at2759"/>
<dbReference type="PANTHER" id="PTHR43447">
    <property type="entry name" value="ALPHA-AMYLASE"/>
    <property type="match status" value="1"/>
</dbReference>
<evidence type="ECO:0000256" key="12">
    <source>
        <dbReference type="SAM" id="SignalP"/>
    </source>
</evidence>
<comment type="similarity">
    <text evidence="3 10">Belongs to the glycosyl hydrolase 13 family.</text>
</comment>
<keyword evidence="5" id="KW-0479">Metal-binding</keyword>
<feature type="chain" id="PRO_5032708278" description="Alpha-amylase" evidence="12">
    <location>
        <begin position="21"/>
        <end position="539"/>
    </location>
</feature>
<evidence type="ECO:0000259" key="14">
    <source>
        <dbReference type="SMART" id="SM00642"/>
    </source>
</evidence>
<evidence type="ECO:0000256" key="1">
    <source>
        <dbReference type="ARBA" id="ARBA00000548"/>
    </source>
</evidence>
<dbReference type="InterPro" id="IPR006047">
    <property type="entry name" value="GH13_cat_dom"/>
</dbReference>
<reference evidence="15" key="1">
    <citation type="submission" date="2021-02" db="EMBL/GenBank/DDBJ databases">
        <authorList>
            <person name="Dougan E. K."/>
            <person name="Rhodes N."/>
            <person name="Thang M."/>
            <person name="Chan C."/>
        </authorList>
    </citation>
    <scope>NUCLEOTIDE SEQUENCE</scope>
</reference>
<dbReference type="InterPro" id="IPR031319">
    <property type="entry name" value="A-amylase_C"/>
</dbReference>
<gene>
    <name evidence="15" type="primary">amy</name>
    <name evidence="15" type="ORF">SNAT2548_LOCUS16794</name>
</gene>
<evidence type="ECO:0000256" key="7">
    <source>
        <dbReference type="ARBA" id="ARBA00022837"/>
    </source>
</evidence>
<evidence type="ECO:0000256" key="11">
    <source>
        <dbReference type="RuleBase" id="RU361134"/>
    </source>
</evidence>
<keyword evidence="16" id="KW-1185">Reference proteome</keyword>
<dbReference type="AlphaFoldDB" id="A0A812NYB9"/>
<evidence type="ECO:0000256" key="3">
    <source>
        <dbReference type="ARBA" id="ARBA00008061"/>
    </source>
</evidence>
<keyword evidence="7" id="KW-0106">Calcium</keyword>
<feature type="domain" description="Alpha-amylase C-terminal" evidence="13">
    <location>
        <begin position="400"/>
        <end position="476"/>
    </location>
</feature>
<accession>A0A812NYB9</accession>
<comment type="caution">
    <text evidence="15">The sequence shown here is derived from an EMBL/GenBank/DDBJ whole genome shotgun (WGS) entry which is preliminary data.</text>
</comment>
<evidence type="ECO:0000256" key="5">
    <source>
        <dbReference type="ARBA" id="ARBA00022723"/>
    </source>
</evidence>
<evidence type="ECO:0000256" key="4">
    <source>
        <dbReference type="ARBA" id="ARBA00012595"/>
    </source>
</evidence>
<dbReference type="CDD" id="cd11317">
    <property type="entry name" value="AmyAc_bac_euk_AmyA"/>
    <property type="match status" value="1"/>
</dbReference>
<dbReference type="InterPro" id="IPR006048">
    <property type="entry name" value="A-amylase/branching_C"/>
</dbReference>
<dbReference type="GO" id="GO:0005975">
    <property type="term" value="P:carbohydrate metabolic process"/>
    <property type="evidence" value="ECO:0007669"/>
    <property type="project" value="InterPro"/>
</dbReference>
<dbReference type="InterPro" id="IPR017853">
    <property type="entry name" value="GH"/>
</dbReference>
<dbReference type="Proteomes" id="UP000604046">
    <property type="component" value="Unassembled WGS sequence"/>
</dbReference>
<feature type="domain" description="Glycosyl hydrolase family 13 catalytic" evidence="14">
    <location>
        <begin position="30"/>
        <end position="385"/>
    </location>
</feature>
<evidence type="ECO:0000313" key="16">
    <source>
        <dbReference type="Proteomes" id="UP000604046"/>
    </source>
</evidence>
<dbReference type="GO" id="GO:0004556">
    <property type="term" value="F:alpha-amylase activity"/>
    <property type="evidence" value="ECO:0007669"/>
    <property type="project" value="UniProtKB-UniRule"/>
</dbReference>
<feature type="signal peptide" evidence="12">
    <location>
        <begin position="1"/>
        <end position="20"/>
    </location>
</feature>
<dbReference type="GO" id="GO:0046872">
    <property type="term" value="F:metal ion binding"/>
    <property type="evidence" value="ECO:0007669"/>
    <property type="project" value="UniProtKB-KW"/>
</dbReference>
<keyword evidence="9 11" id="KW-0326">Glycosidase</keyword>
<proteinExistence type="inferred from homology"/>
<keyword evidence="12" id="KW-0732">Signal</keyword>
<comment type="cofactor">
    <cofactor evidence="2">
        <name>Ca(2+)</name>
        <dbReference type="ChEBI" id="CHEBI:29108"/>
    </cofactor>
</comment>
<evidence type="ECO:0000256" key="10">
    <source>
        <dbReference type="RuleBase" id="RU003615"/>
    </source>
</evidence>
<dbReference type="SUPFAM" id="SSF51011">
    <property type="entry name" value="Glycosyl hydrolase domain"/>
    <property type="match status" value="1"/>
</dbReference>
<protein>
    <recommendedName>
        <fullName evidence="4 11">Alpha-amylase</fullName>
        <ecNumber evidence="4 11">3.2.1.1</ecNumber>
    </recommendedName>
</protein>
<keyword evidence="6 11" id="KW-0378">Hydrolase</keyword>
<dbReference type="EC" id="3.2.1.1" evidence="4 11"/>
<dbReference type="Pfam" id="PF02806">
    <property type="entry name" value="Alpha-amylase_C"/>
    <property type="match status" value="1"/>
</dbReference>
<keyword evidence="8 11" id="KW-0119">Carbohydrate metabolism</keyword>
<evidence type="ECO:0000256" key="9">
    <source>
        <dbReference type="ARBA" id="ARBA00023295"/>
    </source>
</evidence>
<dbReference type="SMART" id="SM00632">
    <property type="entry name" value="Aamy_C"/>
    <property type="match status" value="1"/>
</dbReference>
<dbReference type="InterPro" id="IPR006046">
    <property type="entry name" value="Alpha_amylase"/>
</dbReference>